<organism evidence="1">
    <name type="scientific">marine metagenome</name>
    <dbReference type="NCBI Taxonomy" id="408172"/>
    <lineage>
        <taxon>unclassified sequences</taxon>
        <taxon>metagenomes</taxon>
        <taxon>ecological metagenomes</taxon>
    </lineage>
</organism>
<sequence>VKVIIQHVFMGLLSISFCQESTWEKSSTSIAWNSFSHRMTFREPIVFTPFEVKAGYLNYGGKDYWSGSIFNKTPITVSDLPVLLDSTQYQFNILDALSNRRGTFIEVDILRANLPHFLIHQNYFDLQFGLGFQFTDFSSNPSLPSDPEKEWLTASTRGDYYFHPRSIGLNINTSLGWQLSRNRASYIYHSFGVNSLSLYESEGGDKDLTGMGL</sequence>
<feature type="non-terminal residue" evidence="1">
    <location>
        <position position="213"/>
    </location>
</feature>
<dbReference type="AlphaFoldDB" id="A0A382NXK3"/>
<proteinExistence type="predicted"/>
<accession>A0A382NXK3</accession>
<reference evidence="1" key="1">
    <citation type="submission" date="2018-05" db="EMBL/GenBank/DDBJ databases">
        <authorList>
            <person name="Lanie J.A."/>
            <person name="Ng W.-L."/>
            <person name="Kazmierczak K.M."/>
            <person name="Andrzejewski T.M."/>
            <person name="Davidsen T.M."/>
            <person name="Wayne K.J."/>
            <person name="Tettelin H."/>
            <person name="Glass J.I."/>
            <person name="Rusch D."/>
            <person name="Podicherti R."/>
            <person name="Tsui H.-C.T."/>
            <person name="Winkler M.E."/>
        </authorList>
    </citation>
    <scope>NUCLEOTIDE SEQUENCE</scope>
</reference>
<gene>
    <name evidence="1" type="ORF">METZ01_LOCUS317145</name>
</gene>
<feature type="non-terminal residue" evidence="1">
    <location>
        <position position="1"/>
    </location>
</feature>
<evidence type="ECO:0000313" key="1">
    <source>
        <dbReference type="EMBL" id="SVC64291.1"/>
    </source>
</evidence>
<dbReference type="EMBL" id="UINC01102566">
    <property type="protein sequence ID" value="SVC64291.1"/>
    <property type="molecule type" value="Genomic_DNA"/>
</dbReference>
<protein>
    <submittedName>
        <fullName evidence="1">Uncharacterized protein</fullName>
    </submittedName>
</protein>
<name>A0A382NXK3_9ZZZZ</name>